<dbReference type="AlphaFoldDB" id="A0A0G1EKE8"/>
<feature type="transmembrane region" description="Helical" evidence="1">
    <location>
        <begin position="74"/>
        <end position="93"/>
    </location>
</feature>
<keyword evidence="1" id="KW-0812">Transmembrane</keyword>
<proteinExistence type="predicted"/>
<feature type="transmembrane region" description="Helical" evidence="1">
    <location>
        <begin position="105"/>
        <end position="127"/>
    </location>
</feature>
<evidence type="ECO:0000313" key="2">
    <source>
        <dbReference type="EMBL" id="KKT10278.1"/>
    </source>
</evidence>
<evidence type="ECO:0000313" key="3">
    <source>
        <dbReference type="Proteomes" id="UP000033907"/>
    </source>
</evidence>
<accession>A0A0G1EKE8</accession>
<keyword evidence="1" id="KW-1133">Transmembrane helix</keyword>
<reference evidence="2 3" key="1">
    <citation type="journal article" date="2015" name="Nature">
        <title>rRNA introns, odd ribosomes, and small enigmatic genomes across a large radiation of phyla.</title>
        <authorList>
            <person name="Brown C.T."/>
            <person name="Hug L.A."/>
            <person name="Thomas B.C."/>
            <person name="Sharon I."/>
            <person name="Castelle C.J."/>
            <person name="Singh A."/>
            <person name="Wilkins M.J."/>
            <person name="Williams K.H."/>
            <person name="Banfield J.F."/>
        </authorList>
    </citation>
    <scope>NUCLEOTIDE SEQUENCE [LARGE SCALE GENOMIC DNA]</scope>
</reference>
<keyword evidence="1" id="KW-0472">Membrane</keyword>
<gene>
    <name evidence="2" type="ORF">UV91_C0015G0004</name>
</gene>
<comment type="caution">
    <text evidence="2">The sequence shown here is derived from an EMBL/GenBank/DDBJ whole genome shotgun (WGS) entry which is preliminary data.</text>
</comment>
<sequence length="158" mass="18351">MPKDIKESVMNQIHLGKAKMKPRIYFIIGSILTLIGLISSVFVSIFLIGLTRFSLRAHWGRGAQYKLDQMLSDFPWWTVLLAILGLIIGIWLIRQYDFSYKKNPWIIITVFILAIIVAGFVIDITGLNDTMFRYGPMKGMMNNYFKENNNVLEQSWRK</sequence>
<protein>
    <submittedName>
        <fullName evidence="2">Uncharacterized protein</fullName>
    </submittedName>
</protein>
<evidence type="ECO:0000256" key="1">
    <source>
        <dbReference type="SAM" id="Phobius"/>
    </source>
</evidence>
<name>A0A0G1EKE8_9BACT</name>
<dbReference type="EMBL" id="LCGH01000015">
    <property type="protein sequence ID" value="KKT10278.1"/>
    <property type="molecule type" value="Genomic_DNA"/>
</dbReference>
<feature type="transmembrane region" description="Helical" evidence="1">
    <location>
        <begin position="24"/>
        <end position="54"/>
    </location>
</feature>
<dbReference type="Proteomes" id="UP000033907">
    <property type="component" value="Unassembled WGS sequence"/>
</dbReference>
<organism evidence="2 3">
    <name type="scientific">Candidatus Nomurabacteria bacterium GW2011_GWF2_43_24</name>
    <dbReference type="NCBI Taxonomy" id="1618778"/>
    <lineage>
        <taxon>Bacteria</taxon>
        <taxon>Candidatus Nomuraibacteriota</taxon>
    </lineage>
</organism>